<organism evidence="1 2">
    <name type="scientific">Microbacterium testaceum (strain StLB037)</name>
    <dbReference type="NCBI Taxonomy" id="979556"/>
    <lineage>
        <taxon>Bacteria</taxon>
        <taxon>Bacillati</taxon>
        <taxon>Actinomycetota</taxon>
        <taxon>Actinomycetes</taxon>
        <taxon>Micrococcales</taxon>
        <taxon>Microbacteriaceae</taxon>
        <taxon>Microbacterium</taxon>
    </lineage>
</organism>
<sequence>MALTPAPPGPATQGMGRDILAALVVKVRRGCRVAAAMASLLGIVGCAANPSGHMTTPEQARDDVVSVLYDTMNAVGAREWVLDAKGAPLPGQCSVDGQEGVTFSLGGYAQTEGTDPAADVQRVADYWASLEITSRIVSKPVPVVFGSGGPVNAISFSTAPTYAISVGGICVPGNPFDYYDDDYRAPSPTP</sequence>
<dbReference type="HOGENOM" id="CLU_122810_0_0_11"/>
<reference evidence="1 2" key="1">
    <citation type="journal article" date="2011" name="J. Bacteriol.">
        <title>Genome sequence of Microbacterium testaceum StLB037, an N-acylhomoserine lactone-degrading bacterium isolated from potato leaves.</title>
        <authorList>
            <person name="Morohoshi T."/>
            <person name="Wang W.-Z."/>
            <person name="Someya N."/>
            <person name="Ikeda T."/>
        </authorList>
    </citation>
    <scope>NUCLEOTIDE SEQUENCE [LARGE SCALE GENOMIC DNA]</scope>
    <source>
        <strain evidence="1 2">StLB037</strain>
    </source>
</reference>
<accession>E8N970</accession>
<dbReference type="AlphaFoldDB" id="E8N970"/>
<evidence type="ECO:0000313" key="2">
    <source>
        <dbReference type="Proteomes" id="UP000008975"/>
    </source>
</evidence>
<gene>
    <name evidence="1" type="ordered locus">MTES_1542</name>
</gene>
<dbReference type="EMBL" id="AP012052">
    <property type="protein sequence ID" value="BAJ74506.1"/>
    <property type="molecule type" value="Genomic_DNA"/>
</dbReference>
<dbReference type="Proteomes" id="UP000008975">
    <property type="component" value="Chromosome"/>
</dbReference>
<reference key="2">
    <citation type="submission" date="2011-02" db="EMBL/GenBank/DDBJ databases">
        <title>Genome sequence of Microbacterium testaceum StLB037.</title>
        <authorList>
            <person name="Morohoshi T."/>
            <person name="Wang W.Z."/>
            <person name="Someya N."/>
            <person name="Ikeda T."/>
        </authorList>
    </citation>
    <scope>NUCLEOTIDE SEQUENCE</scope>
    <source>
        <strain>StLB037</strain>
    </source>
</reference>
<proteinExistence type="predicted"/>
<evidence type="ECO:0000313" key="1">
    <source>
        <dbReference type="EMBL" id="BAJ74506.1"/>
    </source>
</evidence>
<name>E8N970_MICTS</name>
<dbReference type="STRING" id="979556.MTES_1542"/>
<protein>
    <submittedName>
        <fullName evidence="1">Uncharacterized protein</fullName>
    </submittedName>
</protein>
<dbReference type="eggNOG" id="ENOG5030F16">
    <property type="taxonomic scope" value="Bacteria"/>
</dbReference>
<dbReference type="KEGG" id="mts:MTES_1542"/>